<name>A0AAT9H530_9FLAO</name>
<sequence>MQTILGANGQIAEELAKELHRNFTTDIRLVSRNPKKINETDELFQADLLDRQRTDKAIEGSKIVYFTVGLPMNTRMWKEQFPIMMKNVITACQKHKTKLVFFDNTYMYAKTDEPQTEESLFDPIGQKSIVRAEITTMLLNEMDNGSIEAVICRAPEFYGTGKTQSITNTLIFDNIKKGKKLKVPINDSTKRTLIYTPDASRAMALIGNTPAAYNQTWHLPCDDNRLTYKELITLASKEHKKELNYSVIKMFVFQIVSLFSEQTKELKELLPRYKCDNIFISDKFKKTFPEFKVTTYQEGVANIINEQKNDNGVLL</sequence>
<proteinExistence type="predicted"/>
<evidence type="ECO:0000313" key="2">
    <source>
        <dbReference type="EMBL" id="BFM44881.1"/>
    </source>
</evidence>
<gene>
    <name evidence="2" type="ORF">CFS9_35220</name>
</gene>
<dbReference type="Gene3D" id="3.40.50.720">
    <property type="entry name" value="NAD(P)-binding Rossmann-like Domain"/>
    <property type="match status" value="1"/>
</dbReference>
<protein>
    <submittedName>
        <fullName evidence="2">SDR family oxidoreductase</fullName>
    </submittedName>
</protein>
<dbReference type="RefSeq" id="WP_369615952.1">
    <property type="nucleotide sequence ID" value="NZ_AP031573.1"/>
</dbReference>
<accession>A0AAT9H530</accession>
<dbReference type="SUPFAM" id="SSF51735">
    <property type="entry name" value="NAD(P)-binding Rossmann-fold domains"/>
    <property type="match status" value="1"/>
</dbReference>
<organism evidence="2">
    <name type="scientific">Flavobacterium sp. CFS9</name>
    <dbReference type="NCBI Taxonomy" id="3143118"/>
    <lineage>
        <taxon>Bacteria</taxon>
        <taxon>Pseudomonadati</taxon>
        <taxon>Bacteroidota</taxon>
        <taxon>Flavobacteriia</taxon>
        <taxon>Flavobacteriales</taxon>
        <taxon>Flavobacteriaceae</taxon>
        <taxon>Flavobacterium</taxon>
    </lineage>
</organism>
<reference evidence="2" key="1">
    <citation type="submission" date="2024-05" db="EMBL/GenBank/DDBJ databases">
        <title>Whole-Genome Sequence of CFS9, a Potential Fish Probiotic Isolated from the Body Surface of Silurus asotus.</title>
        <authorList>
            <person name="Kojima M."/>
            <person name="Tobioka K."/>
            <person name="Yokota K."/>
            <person name="Nakatani H."/>
            <person name="Hori K."/>
            <person name="Tamaru Y."/>
            <person name="Okazaki F."/>
        </authorList>
    </citation>
    <scope>NUCLEOTIDE SEQUENCE</scope>
    <source>
        <strain evidence="2">CFS9</strain>
    </source>
</reference>
<dbReference type="InterPro" id="IPR001509">
    <property type="entry name" value="Epimerase_deHydtase"/>
</dbReference>
<dbReference type="PANTHER" id="PTHR43245:SF13">
    <property type="entry name" value="UDP-D-APIOSE_UDP-D-XYLOSE SYNTHASE 2"/>
    <property type="match status" value="1"/>
</dbReference>
<dbReference type="AlphaFoldDB" id="A0AAT9H530"/>
<evidence type="ECO:0000259" key="1">
    <source>
        <dbReference type="Pfam" id="PF01370"/>
    </source>
</evidence>
<dbReference type="InterPro" id="IPR036291">
    <property type="entry name" value="NAD(P)-bd_dom_sf"/>
</dbReference>
<dbReference type="PANTHER" id="PTHR43245">
    <property type="entry name" value="BIFUNCTIONAL POLYMYXIN RESISTANCE PROTEIN ARNA"/>
    <property type="match status" value="1"/>
</dbReference>
<dbReference type="InterPro" id="IPR050177">
    <property type="entry name" value="Lipid_A_modif_metabolic_enz"/>
</dbReference>
<dbReference type="EMBL" id="AP031573">
    <property type="protein sequence ID" value="BFM44881.1"/>
    <property type="molecule type" value="Genomic_DNA"/>
</dbReference>
<feature type="domain" description="NAD-dependent epimerase/dehydratase" evidence="1">
    <location>
        <begin position="4"/>
        <end position="212"/>
    </location>
</feature>
<dbReference type="Pfam" id="PF01370">
    <property type="entry name" value="Epimerase"/>
    <property type="match status" value="1"/>
</dbReference>